<dbReference type="EMBL" id="BAHD01000044">
    <property type="protein sequence ID" value="GAB96615.1"/>
    <property type="molecule type" value="Genomic_DNA"/>
</dbReference>
<comment type="caution">
    <text evidence="2">The sequence shown here is derived from an EMBL/GenBank/DDBJ whole genome shotgun (WGS) entry which is preliminary data.</text>
</comment>
<proteinExistence type="predicted"/>
<evidence type="ECO:0000313" key="3">
    <source>
        <dbReference type="Proteomes" id="UP000008366"/>
    </source>
</evidence>
<dbReference type="Proteomes" id="UP000008366">
    <property type="component" value="Unassembled WGS sequence"/>
</dbReference>
<gene>
    <name evidence="2" type="ORF">KILIM_044_00040</name>
</gene>
<evidence type="ECO:0000256" key="1">
    <source>
        <dbReference type="SAM" id="MobiDB-lite"/>
    </source>
</evidence>
<sequence>MVNSNHARNAEDDIDSDPREGPALWGPPPPPHPIERQCPFVGFRRSDAPSRL</sequence>
<reference evidence="2 3" key="1">
    <citation type="submission" date="2012-08" db="EMBL/GenBank/DDBJ databases">
        <title>Whole genome shotgun sequence of Kineosphaera limosa NBRC 100340.</title>
        <authorList>
            <person name="Yoshida I."/>
            <person name="Isaki S."/>
            <person name="Hosoyama A."/>
            <person name="Tsuchikane K."/>
            <person name="Katsumata H."/>
            <person name="Ando Y."/>
            <person name="Ohji S."/>
            <person name="Hamada M."/>
            <person name="Tamura T."/>
            <person name="Yamazoe A."/>
            <person name="Yamazaki S."/>
            <person name="Fujita N."/>
        </authorList>
    </citation>
    <scope>NUCLEOTIDE SEQUENCE [LARGE SCALE GENOMIC DNA]</scope>
    <source>
        <strain evidence="2 3">NBRC 100340</strain>
    </source>
</reference>
<feature type="compositionally biased region" description="Basic and acidic residues" evidence="1">
    <location>
        <begin position="8"/>
        <end position="20"/>
    </location>
</feature>
<keyword evidence="3" id="KW-1185">Reference proteome</keyword>
<accession>K6WBK2</accession>
<organism evidence="2 3">
    <name type="scientific">Kineosphaera limosa NBRC 100340</name>
    <dbReference type="NCBI Taxonomy" id="1184609"/>
    <lineage>
        <taxon>Bacteria</taxon>
        <taxon>Bacillati</taxon>
        <taxon>Actinomycetota</taxon>
        <taxon>Actinomycetes</taxon>
        <taxon>Micrococcales</taxon>
        <taxon>Dermatophilaceae</taxon>
        <taxon>Kineosphaera</taxon>
    </lineage>
</organism>
<protein>
    <submittedName>
        <fullName evidence="2">Uncharacterized protein</fullName>
    </submittedName>
</protein>
<name>K6WBK2_9MICO</name>
<evidence type="ECO:0000313" key="2">
    <source>
        <dbReference type="EMBL" id="GAB96615.1"/>
    </source>
</evidence>
<dbReference type="AlphaFoldDB" id="K6WBK2"/>
<feature type="region of interest" description="Disordered" evidence="1">
    <location>
        <begin position="1"/>
        <end position="52"/>
    </location>
</feature>